<dbReference type="EMBL" id="MJEQ01000034">
    <property type="protein sequence ID" value="OIT40320.1"/>
    <property type="molecule type" value="Genomic_DNA"/>
</dbReference>
<dbReference type="PANTHER" id="PTHR11709:SF520">
    <property type="entry name" value="LACCASE"/>
    <property type="match status" value="1"/>
</dbReference>
<evidence type="ECO:0000256" key="4">
    <source>
        <dbReference type="ARBA" id="ARBA00012297"/>
    </source>
</evidence>
<comment type="function">
    <text evidence="13">Lignin degradation and detoxification of lignin-derived products.</text>
</comment>
<evidence type="ECO:0000313" key="18">
    <source>
        <dbReference type="Proteomes" id="UP000187609"/>
    </source>
</evidence>
<dbReference type="InterPro" id="IPR034289">
    <property type="entry name" value="CuRO_3_LCC"/>
</dbReference>
<sequence>MAGKLVMKKSTLSFILLATFFLSVAYGRHYRFIVREVSINRLCESKKILTVNGQFPGPTIYAHKGETIIVDVYNKGKYNVTIHWHGVKQPRYPWSDGPEYITQCPIKPGDKFKQKIILSDEEGTLWWHAHSGWQRATVHGALIVYPKQGTPYPFPKPHREIPIIIGEWWKEDIKKLVDEFVASGGQPRNSDAFTINGQPGDLYPCSKNGTFNLEVEFGKTYLLRFISGVMNELMFVSIANHNLTVVGIDGSYTKPLTREYIMITPGQSIDCILKTNQKGDQYYYLAARAYSNGTTTFDNTTTTAILKYKEKDNNTSSSPLFPYLPSYYDTLAVVNFTASLRSLASKNHPIFVPLEIKNKMISTISINAFPCPENGTNSTCQGPNGTRFAASMNNISFVKPTYDILEAYYYHVNGVFGTKFPSFPPYKFNYTADYLPLELDIPDLGTEVKVLKYNTTVEMVLQDTNLVGSSDHPMHLHGYSYYVVGWGFGNFDEKKDPLNYNLVDPPRVNTIAVPKNGWTAIRFKADNPGVWFMHCHIERHISWGMKTAFLVEDGKYPEERMLPPPPDMPPC</sequence>
<gene>
    <name evidence="17" type="primary">TT10_0</name>
    <name evidence="17" type="ORF">A4A49_21564</name>
</gene>
<evidence type="ECO:0000256" key="12">
    <source>
        <dbReference type="ARBA" id="ARBA00023185"/>
    </source>
</evidence>
<evidence type="ECO:0000313" key="17">
    <source>
        <dbReference type="EMBL" id="OIT40320.1"/>
    </source>
</evidence>
<dbReference type="SUPFAM" id="SSF49503">
    <property type="entry name" value="Cupredoxins"/>
    <property type="match status" value="3"/>
</dbReference>
<keyword evidence="8 13" id="KW-0677">Repeat</keyword>
<name>A0A314LEZ3_NICAT</name>
<dbReference type="GO" id="GO:0046274">
    <property type="term" value="P:lignin catabolic process"/>
    <property type="evidence" value="ECO:0007669"/>
    <property type="project" value="UniProtKB-KW"/>
</dbReference>
<dbReference type="Proteomes" id="UP000187609">
    <property type="component" value="Unassembled WGS sequence"/>
</dbReference>
<evidence type="ECO:0000256" key="5">
    <source>
        <dbReference type="ARBA" id="ARBA00022523"/>
    </source>
</evidence>
<comment type="catalytic activity">
    <reaction evidence="1 13">
        <text>4 hydroquinone + O2 = 4 benzosemiquinone + 2 H2O</text>
        <dbReference type="Rhea" id="RHEA:11276"/>
        <dbReference type="ChEBI" id="CHEBI:15377"/>
        <dbReference type="ChEBI" id="CHEBI:15379"/>
        <dbReference type="ChEBI" id="CHEBI:17594"/>
        <dbReference type="ChEBI" id="CHEBI:17977"/>
        <dbReference type="EC" id="1.10.3.2"/>
    </reaction>
</comment>
<protein>
    <recommendedName>
        <fullName evidence="4 13">Laccase</fullName>
        <ecNumber evidence="4 13">1.10.3.2</ecNumber>
    </recommendedName>
    <alternativeName>
        <fullName evidence="13">Benzenediol:oxygen oxidoreductase</fullName>
    </alternativeName>
    <alternativeName>
        <fullName evidence="13">Diphenol oxidase</fullName>
    </alternativeName>
    <alternativeName>
        <fullName evidence="13">Urishiol oxidase</fullName>
    </alternativeName>
</protein>
<comment type="similarity">
    <text evidence="3 13">Belongs to the multicopper oxidase family.</text>
</comment>
<dbReference type="InterPro" id="IPR045087">
    <property type="entry name" value="Cu-oxidase_fam"/>
</dbReference>
<keyword evidence="5 13" id="KW-0052">Apoplast</keyword>
<keyword evidence="10 13" id="KW-0186">Copper</keyword>
<dbReference type="InterPro" id="IPR034288">
    <property type="entry name" value="CuRO_1_LCC"/>
</dbReference>
<organism evidence="17 18">
    <name type="scientific">Nicotiana attenuata</name>
    <name type="common">Coyote tobacco</name>
    <dbReference type="NCBI Taxonomy" id="49451"/>
    <lineage>
        <taxon>Eukaryota</taxon>
        <taxon>Viridiplantae</taxon>
        <taxon>Streptophyta</taxon>
        <taxon>Embryophyta</taxon>
        <taxon>Tracheophyta</taxon>
        <taxon>Spermatophyta</taxon>
        <taxon>Magnoliopsida</taxon>
        <taxon>eudicotyledons</taxon>
        <taxon>Gunneridae</taxon>
        <taxon>Pentapetalae</taxon>
        <taxon>asterids</taxon>
        <taxon>lamiids</taxon>
        <taxon>Solanales</taxon>
        <taxon>Solanaceae</taxon>
        <taxon>Nicotianoideae</taxon>
        <taxon>Nicotianeae</taxon>
        <taxon>Nicotiana</taxon>
    </lineage>
</organism>
<dbReference type="Gene3D" id="2.60.40.420">
    <property type="entry name" value="Cupredoxins - blue copper proteins"/>
    <property type="match status" value="3"/>
</dbReference>
<dbReference type="OrthoDB" id="2121828at2759"/>
<evidence type="ECO:0000259" key="14">
    <source>
        <dbReference type="Pfam" id="PF00394"/>
    </source>
</evidence>
<reference evidence="17" key="1">
    <citation type="submission" date="2016-11" db="EMBL/GenBank/DDBJ databases">
        <title>The genome of Nicotiana attenuata.</title>
        <authorList>
            <person name="Xu S."/>
            <person name="Brockmoeller T."/>
            <person name="Gaquerel E."/>
            <person name="Navarro A."/>
            <person name="Kuhl H."/>
            <person name="Gase K."/>
            <person name="Ling Z."/>
            <person name="Zhou W."/>
            <person name="Kreitzer C."/>
            <person name="Stanke M."/>
            <person name="Tang H."/>
            <person name="Lyons E."/>
            <person name="Pandey P."/>
            <person name="Pandey S.P."/>
            <person name="Timmermann B."/>
            <person name="Baldwin I.T."/>
        </authorList>
    </citation>
    <scope>NUCLEOTIDE SEQUENCE [LARGE SCALE GENOMIC DNA]</scope>
    <source>
        <strain evidence="17">UT</strain>
    </source>
</reference>
<evidence type="ECO:0000256" key="13">
    <source>
        <dbReference type="RuleBase" id="RU361119"/>
    </source>
</evidence>
<dbReference type="Gramene" id="OIT40320">
    <property type="protein sequence ID" value="OIT40320"/>
    <property type="gene ID" value="A4A49_21564"/>
</dbReference>
<dbReference type="NCBIfam" id="TIGR03389">
    <property type="entry name" value="laccase"/>
    <property type="match status" value="1"/>
</dbReference>
<evidence type="ECO:0000256" key="11">
    <source>
        <dbReference type="ARBA" id="ARBA00023180"/>
    </source>
</evidence>
<dbReference type="CDD" id="cd13849">
    <property type="entry name" value="CuRO_1_LCC_plant"/>
    <property type="match status" value="1"/>
</dbReference>
<keyword evidence="9 13" id="KW-0560">Oxidoreductase</keyword>
<keyword evidence="6 13" id="KW-0964">Secreted</keyword>
<evidence type="ECO:0000256" key="3">
    <source>
        <dbReference type="ARBA" id="ARBA00010609"/>
    </source>
</evidence>
<comment type="cofactor">
    <cofactor evidence="13">
        <name>Cu cation</name>
        <dbReference type="ChEBI" id="CHEBI:23378"/>
    </cofactor>
    <text evidence="13">Binds 4 Cu cations per monomer.</text>
</comment>
<dbReference type="InterPro" id="IPR011706">
    <property type="entry name" value="Cu-oxidase_C"/>
</dbReference>
<evidence type="ECO:0000259" key="16">
    <source>
        <dbReference type="Pfam" id="PF07732"/>
    </source>
</evidence>
<dbReference type="SMR" id="A0A314LEZ3"/>
<accession>A0A314LEZ3</accession>
<evidence type="ECO:0000256" key="10">
    <source>
        <dbReference type="ARBA" id="ARBA00023008"/>
    </source>
</evidence>
<dbReference type="GeneID" id="109236956"/>
<comment type="caution">
    <text evidence="17">The sequence shown here is derived from an EMBL/GenBank/DDBJ whole genome shotgun (WGS) entry which is preliminary data.</text>
</comment>
<feature type="domain" description="Plastocyanin-like" evidence="15">
    <location>
        <begin position="442"/>
        <end position="554"/>
    </location>
</feature>
<feature type="domain" description="Plastocyanin-like" evidence="14">
    <location>
        <begin position="160"/>
        <end position="310"/>
    </location>
</feature>
<dbReference type="EC" id="1.10.3.2" evidence="4 13"/>
<dbReference type="Pfam" id="PF00394">
    <property type="entry name" value="Cu-oxidase"/>
    <property type="match status" value="1"/>
</dbReference>
<dbReference type="GO" id="GO:0005507">
    <property type="term" value="F:copper ion binding"/>
    <property type="evidence" value="ECO:0007669"/>
    <property type="project" value="InterPro"/>
</dbReference>
<dbReference type="CDD" id="cd13875">
    <property type="entry name" value="CuRO_2_LCC_plant"/>
    <property type="match status" value="1"/>
</dbReference>
<evidence type="ECO:0000256" key="8">
    <source>
        <dbReference type="ARBA" id="ARBA00022737"/>
    </source>
</evidence>
<dbReference type="PANTHER" id="PTHR11709">
    <property type="entry name" value="MULTI-COPPER OXIDASE"/>
    <property type="match status" value="1"/>
</dbReference>
<evidence type="ECO:0000256" key="7">
    <source>
        <dbReference type="ARBA" id="ARBA00022723"/>
    </source>
</evidence>
<dbReference type="Pfam" id="PF07731">
    <property type="entry name" value="Cu-oxidase_2"/>
    <property type="match status" value="1"/>
</dbReference>
<proteinExistence type="inferred from homology"/>
<dbReference type="InterPro" id="IPR008972">
    <property type="entry name" value="Cupredoxin"/>
</dbReference>
<dbReference type="InterPro" id="IPR033138">
    <property type="entry name" value="Cu_oxidase_CS"/>
</dbReference>
<keyword evidence="18" id="KW-1185">Reference proteome</keyword>
<evidence type="ECO:0000256" key="1">
    <source>
        <dbReference type="ARBA" id="ARBA00000349"/>
    </source>
</evidence>
<dbReference type="InterPro" id="IPR034285">
    <property type="entry name" value="CuRO_2_LCC"/>
</dbReference>
<evidence type="ECO:0000256" key="6">
    <source>
        <dbReference type="ARBA" id="ARBA00022525"/>
    </source>
</evidence>
<evidence type="ECO:0000256" key="9">
    <source>
        <dbReference type="ARBA" id="ARBA00023002"/>
    </source>
</evidence>
<dbReference type="CDD" id="cd13897">
    <property type="entry name" value="CuRO_3_LCC_plant"/>
    <property type="match status" value="1"/>
</dbReference>
<evidence type="ECO:0000259" key="15">
    <source>
        <dbReference type="Pfam" id="PF07731"/>
    </source>
</evidence>
<dbReference type="InterPro" id="IPR011707">
    <property type="entry name" value="Cu-oxidase-like_N"/>
</dbReference>
<dbReference type="Pfam" id="PF07732">
    <property type="entry name" value="Cu-oxidase_3"/>
    <property type="match status" value="1"/>
</dbReference>
<dbReference type="AlphaFoldDB" id="A0A314LEZ3"/>
<feature type="domain" description="Plastocyanin-like" evidence="16">
    <location>
        <begin position="34"/>
        <end position="148"/>
    </location>
</feature>
<dbReference type="InterPro" id="IPR001117">
    <property type="entry name" value="Cu-oxidase_2nd"/>
</dbReference>
<dbReference type="InterPro" id="IPR017761">
    <property type="entry name" value="Laccase"/>
</dbReference>
<dbReference type="PROSITE" id="PS00080">
    <property type="entry name" value="MULTICOPPER_OXIDASE2"/>
    <property type="match status" value="1"/>
</dbReference>
<keyword evidence="11" id="KW-0325">Glycoprotein</keyword>
<keyword evidence="7 13" id="KW-0479">Metal-binding</keyword>
<dbReference type="InterPro" id="IPR002355">
    <property type="entry name" value="Cu_oxidase_Cu_BS"/>
</dbReference>
<dbReference type="PROSITE" id="PS00079">
    <property type="entry name" value="MULTICOPPER_OXIDASE1"/>
    <property type="match status" value="1"/>
</dbReference>
<evidence type="ECO:0000256" key="2">
    <source>
        <dbReference type="ARBA" id="ARBA00004271"/>
    </source>
</evidence>
<comment type="subcellular location">
    <subcellularLocation>
        <location evidence="2 13">Secreted</location>
        <location evidence="2 13">Extracellular space</location>
        <location evidence="2 13">Apoplast</location>
    </subcellularLocation>
</comment>
<keyword evidence="12 13" id="KW-0439">Lignin degradation</keyword>
<dbReference type="KEGG" id="nau:109236956"/>
<dbReference type="GO" id="GO:0048046">
    <property type="term" value="C:apoplast"/>
    <property type="evidence" value="ECO:0007669"/>
    <property type="project" value="UniProtKB-SubCell"/>
</dbReference>
<dbReference type="GO" id="GO:0052716">
    <property type="term" value="F:hydroquinone:oxygen oxidoreductase activity"/>
    <property type="evidence" value="ECO:0007669"/>
    <property type="project" value="UniProtKB-EC"/>
</dbReference>